<dbReference type="GO" id="GO:0055105">
    <property type="term" value="F:ubiquitin-protein transferase inhibitor activity"/>
    <property type="evidence" value="ECO:0007669"/>
    <property type="project" value="TreeGrafter"/>
</dbReference>
<dbReference type="EMBL" id="FUEG01000008">
    <property type="protein sequence ID" value="SJL07169.1"/>
    <property type="molecule type" value="Genomic_DNA"/>
</dbReference>
<reference evidence="2" key="1">
    <citation type="journal article" date="2017" name="Nat. Ecol. Evol.">
        <title>Genome expansion and lineage-specific genetic innovations in the forest pathogenic fungi Armillaria.</title>
        <authorList>
            <person name="Sipos G."/>
            <person name="Prasanna A.N."/>
            <person name="Walter M.C."/>
            <person name="O'Connor E."/>
            <person name="Balint B."/>
            <person name="Krizsan K."/>
            <person name="Kiss B."/>
            <person name="Hess J."/>
            <person name="Varga T."/>
            <person name="Slot J."/>
            <person name="Riley R."/>
            <person name="Boka B."/>
            <person name="Rigling D."/>
            <person name="Barry K."/>
            <person name="Lee J."/>
            <person name="Mihaltcheva S."/>
            <person name="LaButti K."/>
            <person name="Lipzen A."/>
            <person name="Waldron R."/>
            <person name="Moloney N.M."/>
            <person name="Sperisen C."/>
            <person name="Kredics L."/>
            <person name="Vagvoelgyi C."/>
            <person name="Patrignani A."/>
            <person name="Fitzpatrick D."/>
            <person name="Nagy I."/>
            <person name="Doyle S."/>
            <person name="Anderson J.B."/>
            <person name="Grigoriev I.V."/>
            <person name="Gueldener U."/>
            <person name="Muensterkoetter M."/>
            <person name="Nagy L.G."/>
        </authorList>
    </citation>
    <scope>NUCLEOTIDE SEQUENCE [LARGE SCALE GENOMIC DNA]</scope>
    <source>
        <strain evidence="2">C18/9</strain>
    </source>
</reference>
<dbReference type="Proteomes" id="UP000219338">
    <property type="component" value="Unassembled WGS sequence"/>
</dbReference>
<dbReference type="OMA" id="YPQMRVA"/>
<protein>
    <submittedName>
        <fullName evidence="1">Uncharacterized protein</fullName>
    </submittedName>
</protein>
<gene>
    <name evidence="1" type="ORF">ARMOST_10512</name>
</gene>
<evidence type="ECO:0000313" key="1">
    <source>
        <dbReference type="EMBL" id="SJL07169.1"/>
    </source>
</evidence>
<evidence type="ECO:0000313" key="2">
    <source>
        <dbReference type="Proteomes" id="UP000219338"/>
    </source>
</evidence>
<proteinExistence type="predicted"/>
<sequence>MSVFSFSDQDSDEEKSTEILSLITSASHDIDFKPSLKDIYDELAKDDSTASLLDPLNALPPLLGNSDKAASDILNLMGRCCNAKEIVIGVQEAVERLEHHLAGADLDDEQVQPNRQLLTLVRMYATAIPRLKFRKKPASETLRPIVMELASAFRRAGPHSSRVEGRQIMEASADLVVKLDLWAKTQPDVQKDEIASCRALYQNLLDDTVTSYEQCIQASLGARIFARWFPRLSFRSVPAAGWEDGQKAINAMLDSYGSIDFSVEAMALTPSLCHFILLAHNQEDSLKTIRTLSTMLPIIISCIQANHTLDECVSFLLDTLYLNYAEIPEDISIPLCTVLPTLASAHPDSSLRHQTFRALSTVLSLSAPPLRLQVLQDLCSASDFPQMRVAAVGLVKEAVLEAFGSSAPSSNLFASPRFLQVLGPILFRPNPPDFFSPVPSLTVLEESSEPARLVECLALLYVLILQDKKNKTGIRDRDNLKNIERQLLGPIRKTLSVLLNDPEVAKKHVHAVLPLVALNAGIERIDEAIQKEGLQTLH</sequence>
<dbReference type="PANTHER" id="PTHR15430">
    <property type="entry name" value="GLOMULIN"/>
    <property type="match status" value="1"/>
</dbReference>
<name>A0A284REI5_ARMOS</name>
<dbReference type="GO" id="GO:0005737">
    <property type="term" value="C:cytoplasm"/>
    <property type="evidence" value="ECO:0007669"/>
    <property type="project" value="TreeGrafter"/>
</dbReference>
<accession>A0A284REI5</accession>
<organism evidence="1 2">
    <name type="scientific">Armillaria ostoyae</name>
    <name type="common">Armillaria root rot fungus</name>
    <dbReference type="NCBI Taxonomy" id="47428"/>
    <lineage>
        <taxon>Eukaryota</taxon>
        <taxon>Fungi</taxon>
        <taxon>Dikarya</taxon>
        <taxon>Basidiomycota</taxon>
        <taxon>Agaricomycotina</taxon>
        <taxon>Agaricomycetes</taxon>
        <taxon>Agaricomycetidae</taxon>
        <taxon>Agaricales</taxon>
        <taxon>Marasmiineae</taxon>
        <taxon>Physalacriaceae</taxon>
        <taxon>Armillaria</taxon>
    </lineage>
</organism>
<dbReference type="AlphaFoldDB" id="A0A284REI5"/>
<dbReference type="Pfam" id="PF08568">
    <property type="entry name" value="Kinetochor_Ybp2"/>
    <property type="match status" value="1"/>
</dbReference>
<dbReference type="PANTHER" id="PTHR15430:SF1">
    <property type="entry name" value="GLOMULIN"/>
    <property type="match status" value="1"/>
</dbReference>
<keyword evidence="2" id="KW-1185">Reference proteome</keyword>
<dbReference type="InterPro" id="IPR019516">
    <property type="entry name" value="Glomulin/ALF4"/>
</dbReference>
<dbReference type="InterPro" id="IPR013877">
    <property type="entry name" value="YAP-bd/ALF4/Glomulin"/>
</dbReference>
<dbReference type="OrthoDB" id="5396786at2759"/>
<dbReference type="STRING" id="47428.A0A284REI5"/>